<organism evidence="1 2">
    <name type="scientific">Bacillus cereus</name>
    <dbReference type="NCBI Taxonomy" id="1396"/>
    <lineage>
        <taxon>Bacteria</taxon>
        <taxon>Bacillati</taxon>
        <taxon>Bacillota</taxon>
        <taxon>Bacilli</taxon>
        <taxon>Bacillales</taxon>
        <taxon>Bacillaceae</taxon>
        <taxon>Bacillus</taxon>
        <taxon>Bacillus cereus group</taxon>
    </lineage>
</organism>
<evidence type="ECO:0000313" key="2">
    <source>
        <dbReference type="Proteomes" id="UP000225182"/>
    </source>
</evidence>
<protein>
    <submittedName>
        <fullName evidence="1">Uncharacterized protein</fullName>
    </submittedName>
</protein>
<reference evidence="1 2" key="1">
    <citation type="submission" date="2017-09" db="EMBL/GenBank/DDBJ databases">
        <title>Large-scale bioinformatics analysis of Bacillus genomes uncovers conserved roles of natural products in bacterial physiology.</title>
        <authorList>
            <consortium name="Agbiome Team Llc"/>
            <person name="Bleich R.M."/>
            <person name="Grubbs K.J."/>
            <person name="Santa Maria K.C."/>
            <person name="Allen S.E."/>
            <person name="Farag S."/>
            <person name="Shank E.A."/>
            <person name="Bowers A."/>
        </authorList>
    </citation>
    <scope>NUCLEOTIDE SEQUENCE [LARGE SCALE GENOMIC DNA]</scope>
    <source>
        <strain evidence="1 2">AFS076905</strain>
    </source>
</reference>
<dbReference type="Proteomes" id="UP000225182">
    <property type="component" value="Unassembled WGS sequence"/>
</dbReference>
<proteinExistence type="predicted"/>
<sequence length="64" mass="7471">MLHTVVHKQYYKPLSKQEERFAFTSANDNYVNELPIWEAHCIFCLAWVDSEMLAVLRSSRGKAP</sequence>
<dbReference type="AlphaFoldDB" id="A0A2B1KM99"/>
<gene>
    <name evidence="1" type="ORF">COJ50_12340</name>
</gene>
<comment type="caution">
    <text evidence="1">The sequence shown here is derived from an EMBL/GenBank/DDBJ whole genome shotgun (WGS) entry which is preliminary data.</text>
</comment>
<evidence type="ECO:0000313" key="1">
    <source>
        <dbReference type="EMBL" id="PFN26075.1"/>
    </source>
</evidence>
<accession>A0A2B1KM99</accession>
<dbReference type="EMBL" id="NUYN01000016">
    <property type="protein sequence ID" value="PFN26075.1"/>
    <property type="molecule type" value="Genomic_DNA"/>
</dbReference>
<name>A0A2B1KM99_BACCE</name>